<feature type="signal peptide" evidence="1">
    <location>
        <begin position="1"/>
        <end position="21"/>
    </location>
</feature>
<dbReference type="AlphaFoldDB" id="A0A841R2B8"/>
<dbReference type="Proteomes" id="UP000587760">
    <property type="component" value="Unassembled WGS sequence"/>
</dbReference>
<dbReference type="InterPro" id="IPR013229">
    <property type="entry name" value="PEGA"/>
</dbReference>
<organism evidence="3 4">
    <name type="scientific">Spirochaeta isovalerica</name>
    <dbReference type="NCBI Taxonomy" id="150"/>
    <lineage>
        <taxon>Bacteria</taxon>
        <taxon>Pseudomonadati</taxon>
        <taxon>Spirochaetota</taxon>
        <taxon>Spirochaetia</taxon>
        <taxon>Spirochaetales</taxon>
        <taxon>Spirochaetaceae</taxon>
        <taxon>Spirochaeta</taxon>
    </lineage>
</organism>
<proteinExistence type="predicted"/>
<dbReference type="EMBL" id="JACHGJ010000001">
    <property type="protein sequence ID" value="MBB6479164.1"/>
    <property type="molecule type" value="Genomic_DNA"/>
</dbReference>
<dbReference type="PANTHER" id="PTHR36194">
    <property type="entry name" value="S-LAYER-LIKE PROTEIN"/>
    <property type="match status" value="1"/>
</dbReference>
<sequence length="550" mass="60424">MSKRILLPSFLLFLFLLGSTAASQSLTINFYTSSDYRRSALFAAQDRIYDREVQYSQGLELICRQDKVKAEIQGLGTYYTPLDLNDIPPGDYRIQLSKTGFYPYQFTVTIKSNARSSVEVDLKPYLTSLNIDGLPSRSVIYINNNKIEGHKADVTPGDVSLRIKTFGYEDYFQVITVDAQEEQSFSPVLVPRDFSLSAIEVNRNTIWLGDSPSQKIVRFTVSATAPGTASYRIIRESDNSVVQEEILDIETEKTEIIFDLRKSGPAEAGVYHLEIKGEGLEDKDLQRITLMVSEGGKSRWRNSFSGTAGFLYCPEARTLPQGVSQIQTGFNPAFTGRSLDDLYIPAFLSLRTGITDRIEVTAGTTLFLSPQTEHSSFDFQASGKFMILGHDKNKGFALSASLSANYNGIAGNYGSVPPFDPYGGVTGLSLSLPVSFGIGLFSVVIAPEFRFSPSYPMTEPGGFQEGELYIWNYFKGAMSIDVGSFSAAFSMALQTPSYLHGGNEWPLYLGLESSLTPGSTGFTISLFGGLRYLSGDDLLGTAGLSAGFIW</sequence>
<keyword evidence="4" id="KW-1185">Reference proteome</keyword>
<accession>A0A841R2B8</accession>
<name>A0A841R2B8_9SPIO</name>
<feature type="domain" description="PEGA" evidence="2">
    <location>
        <begin position="129"/>
        <end position="191"/>
    </location>
</feature>
<dbReference type="PANTHER" id="PTHR36194:SF1">
    <property type="entry name" value="S-LAYER-LIKE PROTEIN"/>
    <property type="match status" value="1"/>
</dbReference>
<evidence type="ECO:0000256" key="1">
    <source>
        <dbReference type="SAM" id="SignalP"/>
    </source>
</evidence>
<evidence type="ECO:0000313" key="3">
    <source>
        <dbReference type="EMBL" id="MBB6479164.1"/>
    </source>
</evidence>
<comment type="caution">
    <text evidence="3">The sequence shown here is derived from an EMBL/GenBank/DDBJ whole genome shotgun (WGS) entry which is preliminary data.</text>
</comment>
<protein>
    <recommendedName>
        <fullName evidence="2">PEGA domain-containing protein</fullName>
    </recommendedName>
</protein>
<feature type="chain" id="PRO_5032465830" description="PEGA domain-containing protein" evidence="1">
    <location>
        <begin position="22"/>
        <end position="550"/>
    </location>
</feature>
<evidence type="ECO:0000259" key="2">
    <source>
        <dbReference type="Pfam" id="PF08308"/>
    </source>
</evidence>
<evidence type="ECO:0000313" key="4">
    <source>
        <dbReference type="Proteomes" id="UP000587760"/>
    </source>
</evidence>
<reference evidence="3 4" key="1">
    <citation type="submission" date="2020-08" db="EMBL/GenBank/DDBJ databases">
        <title>Genomic Encyclopedia of Type Strains, Phase IV (KMG-IV): sequencing the most valuable type-strain genomes for metagenomic binning, comparative biology and taxonomic classification.</title>
        <authorList>
            <person name="Goeker M."/>
        </authorList>
    </citation>
    <scope>NUCLEOTIDE SEQUENCE [LARGE SCALE GENOMIC DNA]</scope>
    <source>
        <strain evidence="3 4">DSM 2461</strain>
    </source>
</reference>
<gene>
    <name evidence="3" type="ORF">HNR50_000797</name>
</gene>
<feature type="domain" description="PEGA" evidence="2">
    <location>
        <begin position="79"/>
        <end position="124"/>
    </location>
</feature>
<dbReference type="RefSeq" id="WP_184744070.1">
    <property type="nucleotide sequence ID" value="NZ_JACHGJ010000001.1"/>
</dbReference>
<keyword evidence="1" id="KW-0732">Signal</keyword>
<dbReference type="Pfam" id="PF08308">
    <property type="entry name" value="PEGA"/>
    <property type="match status" value="2"/>
</dbReference>